<dbReference type="OrthoDB" id="5406014at2759"/>
<protein>
    <submittedName>
        <fullName evidence="2">(Mediterranean fruit fly) hypothetical protein</fullName>
    </submittedName>
</protein>
<evidence type="ECO:0000313" key="3">
    <source>
        <dbReference type="Proteomes" id="UP000606786"/>
    </source>
</evidence>
<reference evidence="2" key="1">
    <citation type="submission" date="2020-11" db="EMBL/GenBank/DDBJ databases">
        <authorList>
            <person name="Whitehead M."/>
        </authorList>
    </citation>
    <scope>NUCLEOTIDE SEQUENCE</scope>
    <source>
        <strain evidence="2">EGII</strain>
    </source>
</reference>
<organism evidence="2 3">
    <name type="scientific">Ceratitis capitata</name>
    <name type="common">Mediterranean fruit fly</name>
    <name type="synonym">Tephritis capitata</name>
    <dbReference type="NCBI Taxonomy" id="7213"/>
    <lineage>
        <taxon>Eukaryota</taxon>
        <taxon>Metazoa</taxon>
        <taxon>Ecdysozoa</taxon>
        <taxon>Arthropoda</taxon>
        <taxon>Hexapoda</taxon>
        <taxon>Insecta</taxon>
        <taxon>Pterygota</taxon>
        <taxon>Neoptera</taxon>
        <taxon>Endopterygota</taxon>
        <taxon>Diptera</taxon>
        <taxon>Brachycera</taxon>
        <taxon>Muscomorpha</taxon>
        <taxon>Tephritoidea</taxon>
        <taxon>Tephritidae</taxon>
        <taxon>Ceratitis</taxon>
        <taxon>Ceratitis</taxon>
    </lineage>
</organism>
<dbReference type="EMBL" id="CAJHJT010000056">
    <property type="protein sequence ID" value="CAD7012823.1"/>
    <property type="molecule type" value="Genomic_DNA"/>
</dbReference>
<sequence length="380" mass="42313">MALSLRRMKDLEEQVKTIPELQHELTQLRDEKQRLQQTLQRKEDELQRAREPPRPSASPSPAASLKMALQHSSRHNALALSHWKALCGLHTTRDIAVGSPVQIVRSVGTSPIQQLRSITEALYSQWELEEHTQMAITRYEEERALQQFKKVSHVGIQVQAPRGIDSGAQTTAEPKVLKSSVSTMANPTTREAYVNCRPETRSVATSEDNILDPLCDKCRVVKRTVASSTEDPGFIKVKSVSLKLLDSPEFLRSKTFSLVPVHSAGCQTATTYVHAVGVQCEPEQRNVGVQSDIAYETRQTDTRDLIRLCATQTSTEEYVPPPPVVVEPPKVVVQKPTPPPNPSMRTTASNTDAPRMVDYGIKHITAGTYTPYSSQHRHCA</sequence>
<evidence type="ECO:0000313" key="2">
    <source>
        <dbReference type="EMBL" id="CAD7012823.1"/>
    </source>
</evidence>
<gene>
    <name evidence="2" type="ORF">CCAP1982_LOCUS20923</name>
</gene>
<dbReference type="Proteomes" id="UP000606786">
    <property type="component" value="Unassembled WGS sequence"/>
</dbReference>
<comment type="caution">
    <text evidence="2">The sequence shown here is derived from an EMBL/GenBank/DDBJ whole genome shotgun (WGS) entry which is preliminary data.</text>
</comment>
<feature type="region of interest" description="Disordered" evidence="1">
    <location>
        <begin position="34"/>
        <end position="68"/>
    </location>
</feature>
<accession>A0A811VF59</accession>
<feature type="compositionally biased region" description="Basic and acidic residues" evidence="1">
    <location>
        <begin position="34"/>
        <end position="53"/>
    </location>
</feature>
<dbReference type="AlphaFoldDB" id="A0A811VF59"/>
<keyword evidence="3" id="KW-1185">Reference proteome</keyword>
<proteinExistence type="predicted"/>
<name>A0A811VF59_CERCA</name>
<evidence type="ECO:0000256" key="1">
    <source>
        <dbReference type="SAM" id="MobiDB-lite"/>
    </source>
</evidence>